<protein>
    <submittedName>
        <fullName evidence="1">Uncharacterized protein</fullName>
    </submittedName>
</protein>
<proteinExistence type="predicted"/>
<sequence length="71" mass="8140">MLAGITCNSCLVYLDDIAVDEKAMEEHFWRLAEVLHLLQSVGLKTSSEERQMPEKASENVFEDQKLLLIFI</sequence>
<dbReference type="SUPFAM" id="SSF56672">
    <property type="entry name" value="DNA/RNA polymerases"/>
    <property type="match status" value="1"/>
</dbReference>
<gene>
    <name evidence="1" type="ORF">T07_13141</name>
</gene>
<name>A0A0V0SFZ7_9BILA</name>
<evidence type="ECO:0000313" key="2">
    <source>
        <dbReference type="Proteomes" id="UP000054630"/>
    </source>
</evidence>
<reference evidence="1 2" key="1">
    <citation type="submission" date="2015-01" db="EMBL/GenBank/DDBJ databases">
        <title>Evolution of Trichinella species and genotypes.</title>
        <authorList>
            <person name="Korhonen P.K."/>
            <person name="Edoardo P."/>
            <person name="Giuseppe L.R."/>
            <person name="Gasser R.B."/>
        </authorList>
    </citation>
    <scope>NUCLEOTIDE SEQUENCE [LARGE SCALE GENOMIC DNA]</scope>
    <source>
        <strain evidence="1">ISS37</strain>
    </source>
</reference>
<dbReference type="OrthoDB" id="420169at2759"/>
<dbReference type="Gene3D" id="3.30.70.270">
    <property type="match status" value="1"/>
</dbReference>
<evidence type="ECO:0000313" key="1">
    <source>
        <dbReference type="EMBL" id="KRX25708.1"/>
    </source>
</evidence>
<dbReference type="InterPro" id="IPR043502">
    <property type="entry name" value="DNA/RNA_pol_sf"/>
</dbReference>
<organism evidence="1 2">
    <name type="scientific">Trichinella nelsoni</name>
    <dbReference type="NCBI Taxonomy" id="6336"/>
    <lineage>
        <taxon>Eukaryota</taxon>
        <taxon>Metazoa</taxon>
        <taxon>Ecdysozoa</taxon>
        <taxon>Nematoda</taxon>
        <taxon>Enoplea</taxon>
        <taxon>Dorylaimia</taxon>
        <taxon>Trichinellida</taxon>
        <taxon>Trichinellidae</taxon>
        <taxon>Trichinella</taxon>
    </lineage>
</organism>
<dbReference type="InterPro" id="IPR043128">
    <property type="entry name" value="Rev_trsase/Diguanyl_cyclase"/>
</dbReference>
<dbReference type="Proteomes" id="UP000054630">
    <property type="component" value="Unassembled WGS sequence"/>
</dbReference>
<comment type="caution">
    <text evidence="1">The sequence shown here is derived from an EMBL/GenBank/DDBJ whole genome shotgun (WGS) entry which is preliminary data.</text>
</comment>
<keyword evidence="2" id="KW-1185">Reference proteome</keyword>
<dbReference type="EMBL" id="JYDL01000011">
    <property type="protein sequence ID" value="KRX25708.1"/>
    <property type="molecule type" value="Genomic_DNA"/>
</dbReference>
<dbReference type="AlphaFoldDB" id="A0A0V0SFZ7"/>
<accession>A0A0V0SFZ7</accession>